<evidence type="ECO:0000313" key="1">
    <source>
        <dbReference type="EMBL" id="KAJ0044487.1"/>
    </source>
</evidence>
<comment type="caution">
    <text evidence="1">The sequence shown here is derived from an EMBL/GenBank/DDBJ whole genome shotgun (WGS) entry which is preliminary data.</text>
</comment>
<reference evidence="2" key="1">
    <citation type="journal article" date="2023" name="G3 (Bethesda)">
        <title>Genome assembly and association tests identify interacting loci associated with vigor, precocity, and sex in interspecific pistachio rootstocks.</title>
        <authorList>
            <person name="Palmer W."/>
            <person name="Jacygrad E."/>
            <person name="Sagayaradj S."/>
            <person name="Cavanaugh K."/>
            <person name="Han R."/>
            <person name="Bertier L."/>
            <person name="Beede B."/>
            <person name="Kafkas S."/>
            <person name="Golino D."/>
            <person name="Preece J."/>
            <person name="Michelmore R."/>
        </authorList>
    </citation>
    <scope>NUCLEOTIDE SEQUENCE [LARGE SCALE GENOMIC DNA]</scope>
</reference>
<gene>
    <name evidence="1" type="ORF">Pint_04028</name>
</gene>
<protein>
    <submittedName>
        <fullName evidence="1">Uncharacterized protein</fullName>
    </submittedName>
</protein>
<organism evidence="1 2">
    <name type="scientific">Pistacia integerrima</name>
    <dbReference type="NCBI Taxonomy" id="434235"/>
    <lineage>
        <taxon>Eukaryota</taxon>
        <taxon>Viridiplantae</taxon>
        <taxon>Streptophyta</taxon>
        <taxon>Embryophyta</taxon>
        <taxon>Tracheophyta</taxon>
        <taxon>Spermatophyta</taxon>
        <taxon>Magnoliopsida</taxon>
        <taxon>eudicotyledons</taxon>
        <taxon>Gunneridae</taxon>
        <taxon>Pentapetalae</taxon>
        <taxon>rosids</taxon>
        <taxon>malvids</taxon>
        <taxon>Sapindales</taxon>
        <taxon>Anacardiaceae</taxon>
        <taxon>Pistacia</taxon>
    </lineage>
</organism>
<sequence>MTKGRINNPRMYISFTGFPSGVFLIIQRTIGRIKNTTISIISHMQSSQSNLCVAVPINRNGIDVAIHVAISQSMEQDMPRRPNSEFNTLVQ</sequence>
<keyword evidence="2" id="KW-1185">Reference proteome</keyword>
<dbReference type="Proteomes" id="UP001163603">
    <property type="component" value="Chromosome 3"/>
</dbReference>
<dbReference type="EMBL" id="CM047738">
    <property type="protein sequence ID" value="KAJ0044487.1"/>
    <property type="molecule type" value="Genomic_DNA"/>
</dbReference>
<evidence type="ECO:0000313" key="2">
    <source>
        <dbReference type="Proteomes" id="UP001163603"/>
    </source>
</evidence>
<name>A0ACC0Z2J3_9ROSI</name>
<accession>A0ACC0Z2J3</accession>
<proteinExistence type="predicted"/>